<organism evidence="2 3">
    <name type="scientific">Methyloligella solikamskensis</name>
    <dbReference type="NCBI Taxonomy" id="1177756"/>
    <lineage>
        <taxon>Bacteria</taxon>
        <taxon>Pseudomonadati</taxon>
        <taxon>Pseudomonadota</taxon>
        <taxon>Alphaproteobacteria</taxon>
        <taxon>Hyphomicrobiales</taxon>
        <taxon>Hyphomicrobiaceae</taxon>
        <taxon>Methyloligella</taxon>
    </lineage>
</organism>
<evidence type="ECO:0000256" key="1">
    <source>
        <dbReference type="SAM" id="MobiDB-lite"/>
    </source>
</evidence>
<dbReference type="EMBL" id="JBHTJO010000001">
    <property type="protein sequence ID" value="MFD0986408.1"/>
    <property type="molecule type" value="Genomic_DNA"/>
</dbReference>
<keyword evidence="3" id="KW-1185">Reference proteome</keyword>
<protein>
    <submittedName>
        <fullName evidence="2">Uncharacterized protein</fullName>
    </submittedName>
</protein>
<name>A0ABW3J7J2_9HYPH</name>
<evidence type="ECO:0000313" key="3">
    <source>
        <dbReference type="Proteomes" id="UP001597102"/>
    </source>
</evidence>
<proteinExistence type="predicted"/>
<dbReference type="Proteomes" id="UP001597102">
    <property type="component" value="Unassembled WGS sequence"/>
</dbReference>
<accession>A0ABW3J7J2</accession>
<gene>
    <name evidence="2" type="ORF">ACFQ2F_04785</name>
</gene>
<dbReference type="RefSeq" id="WP_379086487.1">
    <property type="nucleotide sequence ID" value="NZ_JBHTJO010000001.1"/>
</dbReference>
<reference evidence="3" key="1">
    <citation type="journal article" date="2019" name="Int. J. Syst. Evol. Microbiol.">
        <title>The Global Catalogue of Microorganisms (GCM) 10K type strain sequencing project: providing services to taxonomists for standard genome sequencing and annotation.</title>
        <authorList>
            <consortium name="The Broad Institute Genomics Platform"/>
            <consortium name="The Broad Institute Genome Sequencing Center for Infectious Disease"/>
            <person name="Wu L."/>
            <person name="Ma J."/>
        </authorList>
    </citation>
    <scope>NUCLEOTIDE SEQUENCE [LARGE SCALE GENOMIC DNA]</scope>
    <source>
        <strain evidence="3">CCUG 61697</strain>
    </source>
</reference>
<feature type="region of interest" description="Disordered" evidence="1">
    <location>
        <begin position="1"/>
        <end position="21"/>
    </location>
</feature>
<comment type="caution">
    <text evidence="2">The sequence shown here is derived from an EMBL/GenBank/DDBJ whole genome shotgun (WGS) entry which is preliminary data.</text>
</comment>
<sequence length="62" mass="6685">MANSKQPETPGRSEESRQAAAEVADGLVPMIEATRGAGLDFLAYLLGMALKEARHLASREDR</sequence>
<evidence type="ECO:0000313" key="2">
    <source>
        <dbReference type="EMBL" id="MFD0986408.1"/>
    </source>
</evidence>